<name>A0A3Q7EBF7_SOLLC</name>
<reference evidence="1" key="2">
    <citation type="submission" date="2019-01" db="UniProtKB">
        <authorList>
            <consortium name="EnsemblPlants"/>
        </authorList>
    </citation>
    <scope>IDENTIFICATION</scope>
    <source>
        <strain evidence="1">cv. Heinz 1706</strain>
    </source>
</reference>
<dbReference type="PaxDb" id="4081-Solyc01g016590.1.1"/>
<keyword evidence="2" id="KW-1185">Reference proteome</keyword>
<dbReference type="InParanoid" id="A0A3Q7EBF7"/>
<dbReference type="Gramene" id="Solyc01g016590.1.1">
    <property type="protein sequence ID" value="Solyc01g016590.1.1.1"/>
    <property type="gene ID" value="Solyc01g016590.1"/>
</dbReference>
<evidence type="ECO:0000313" key="1">
    <source>
        <dbReference type="EnsemblPlants" id="Solyc01g016590.1.1.1"/>
    </source>
</evidence>
<accession>A0A3Q7EBF7</accession>
<sequence length="55" mass="6323">MGDQRSDHADQMFDERSNQIEELVHEFDLVEDNSVGLQIPLQVHLLGMLICTLQN</sequence>
<protein>
    <submittedName>
        <fullName evidence="1">Uncharacterized protein</fullName>
    </submittedName>
</protein>
<dbReference type="Proteomes" id="UP000004994">
    <property type="component" value="Chromosome 1"/>
</dbReference>
<dbReference type="AlphaFoldDB" id="A0A3Q7EBF7"/>
<reference evidence="1" key="1">
    <citation type="journal article" date="2012" name="Nature">
        <title>The tomato genome sequence provides insights into fleshy fruit evolution.</title>
        <authorList>
            <consortium name="Tomato Genome Consortium"/>
        </authorList>
    </citation>
    <scope>NUCLEOTIDE SEQUENCE [LARGE SCALE GENOMIC DNA]</scope>
    <source>
        <strain evidence="1">cv. Heinz 1706</strain>
    </source>
</reference>
<evidence type="ECO:0000313" key="2">
    <source>
        <dbReference type="Proteomes" id="UP000004994"/>
    </source>
</evidence>
<dbReference type="EnsemblPlants" id="Solyc01g016590.1.1">
    <property type="protein sequence ID" value="Solyc01g016590.1.1.1"/>
    <property type="gene ID" value="Solyc01g016590.1"/>
</dbReference>
<organism evidence="1">
    <name type="scientific">Solanum lycopersicum</name>
    <name type="common">Tomato</name>
    <name type="synonym">Lycopersicon esculentum</name>
    <dbReference type="NCBI Taxonomy" id="4081"/>
    <lineage>
        <taxon>Eukaryota</taxon>
        <taxon>Viridiplantae</taxon>
        <taxon>Streptophyta</taxon>
        <taxon>Embryophyta</taxon>
        <taxon>Tracheophyta</taxon>
        <taxon>Spermatophyta</taxon>
        <taxon>Magnoliopsida</taxon>
        <taxon>eudicotyledons</taxon>
        <taxon>Gunneridae</taxon>
        <taxon>Pentapetalae</taxon>
        <taxon>asterids</taxon>
        <taxon>lamiids</taxon>
        <taxon>Solanales</taxon>
        <taxon>Solanaceae</taxon>
        <taxon>Solanoideae</taxon>
        <taxon>Solaneae</taxon>
        <taxon>Solanum</taxon>
        <taxon>Solanum subgen. Lycopersicon</taxon>
    </lineage>
</organism>
<proteinExistence type="predicted"/>